<dbReference type="InterPro" id="IPR039391">
    <property type="entry name" value="Phytocyanin-like"/>
</dbReference>
<keyword evidence="4" id="KW-1185">Reference proteome</keyword>
<dbReference type="Proteomes" id="UP001168098">
    <property type="component" value="Unassembled WGS sequence"/>
</dbReference>
<dbReference type="SUPFAM" id="SSF49503">
    <property type="entry name" value="Cupredoxins"/>
    <property type="match status" value="1"/>
</dbReference>
<gene>
    <name evidence="3" type="ORF">PVL29_008249</name>
</gene>
<dbReference type="Gene3D" id="2.60.40.420">
    <property type="entry name" value="Cupredoxins - blue copper proteins"/>
    <property type="match status" value="1"/>
</dbReference>
<dbReference type="InterPro" id="IPR008972">
    <property type="entry name" value="Cupredoxin"/>
</dbReference>
<dbReference type="InterPro" id="IPR003245">
    <property type="entry name" value="Phytocyanin_dom"/>
</dbReference>
<dbReference type="PANTHER" id="PTHR33021:SF193">
    <property type="entry name" value="OS06G0218600 PROTEIN"/>
    <property type="match status" value="1"/>
</dbReference>
<sequence>MVGVGVVCVVFLILCAVMPSLATNYTMGDSAGWTMGVDYSTRTTFNYGGGHTVDEVSASDYNSTGTTTISIRKAGTHYFICGVIGHCDSRMKLVVTVELGKTTAPKGQVFDPFNSSSF</sequence>
<reference evidence="3 4" key="1">
    <citation type="journal article" date="2023" name="BMC Biotechnol.">
        <title>Vitis rotundifolia cv Carlos genome sequencing.</title>
        <authorList>
            <person name="Huff M."/>
            <person name="Hulse-Kemp A."/>
            <person name="Scheffler B."/>
            <person name="Youngblood R."/>
            <person name="Simpson S."/>
            <person name="Babiker E."/>
            <person name="Staton M."/>
        </authorList>
    </citation>
    <scope>NUCLEOTIDE SEQUENCE [LARGE SCALE GENOMIC DNA]</scope>
    <source>
        <tissue evidence="3">Leaf</tissue>
    </source>
</reference>
<evidence type="ECO:0000256" key="1">
    <source>
        <dbReference type="SAM" id="SignalP"/>
    </source>
</evidence>
<feature type="domain" description="Phytocyanin" evidence="2">
    <location>
        <begin position="59"/>
        <end position="89"/>
    </location>
</feature>
<name>A0AA39DXE4_VITRO</name>
<protein>
    <recommendedName>
        <fullName evidence="2">Phytocyanin domain-containing protein</fullName>
    </recommendedName>
</protein>
<proteinExistence type="predicted"/>
<dbReference type="AlphaFoldDB" id="A0AA39DXE4"/>
<organism evidence="3 4">
    <name type="scientific">Vitis rotundifolia</name>
    <name type="common">Muscadine grape</name>
    <dbReference type="NCBI Taxonomy" id="103349"/>
    <lineage>
        <taxon>Eukaryota</taxon>
        <taxon>Viridiplantae</taxon>
        <taxon>Streptophyta</taxon>
        <taxon>Embryophyta</taxon>
        <taxon>Tracheophyta</taxon>
        <taxon>Spermatophyta</taxon>
        <taxon>Magnoliopsida</taxon>
        <taxon>eudicotyledons</taxon>
        <taxon>Gunneridae</taxon>
        <taxon>Pentapetalae</taxon>
        <taxon>rosids</taxon>
        <taxon>Vitales</taxon>
        <taxon>Vitaceae</taxon>
        <taxon>Viteae</taxon>
        <taxon>Vitis</taxon>
    </lineage>
</organism>
<dbReference type="PANTHER" id="PTHR33021">
    <property type="entry name" value="BLUE COPPER PROTEIN"/>
    <property type="match status" value="1"/>
</dbReference>
<feature type="chain" id="PRO_5041310796" description="Phytocyanin domain-containing protein" evidence="1">
    <location>
        <begin position="23"/>
        <end position="118"/>
    </location>
</feature>
<evidence type="ECO:0000259" key="2">
    <source>
        <dbReference type="Pfam" id="PF02298"/>
    </source>
</evidence>
<dbReference type="Pfam" id="PF02298">
    <property type="entry name" value="Cu_bind_like"/>
    <property type="match status" value="1"/>
</dbReference>
<dbReference type="EMBL" id="JARBHA010000006">
    <property type="protein sequence ID" value="KAJ9699564.1"/>
    <property type="molecule type" value="Genomic_DNA"/>
</dbReference>
<evidence type="ECO:0000313" key="3">
    <source>
        <dbReference type="EMBL" id="KAJ9699564.1"/>
    </source>
</evidence>
<keyword evidence="1" id="KW-0732">Signal</keyword>
<dbReference type="GO" id="GO:0005886">
    <property type="term" value="C:plasma membrane"/>
    <property type="evidence" value="ECO:0007669"/>
    <property type="project" value="TreeGrafter"/>
</dbReference>
<feature type="signal peptide" evidence="1">
    <location>
        <begin position="1"/>
        <end position="22"/>
    </location>
</feature>
<evidence type="ECO:0000313" key="4">
    <source>
        <dbReference type="Proteomes" id="UP001168098"/>
    </source>
</evidence>
<dbReference type="GO" id="GO:0009055">
    <property type="term" value="F:electron transfer activity"/>
    <property type="evidence" value="ECO:0007669"/>
    <property type="project" value="InterPro"/>
</dbReference>
<comment type="caution">
    <text evidence="3">The sequence shown here is derived from an EMBL/GenBank/DDBJ whole genome shotgun (WGS) entry which is preliminary data.</text>
</comment>
<accession>A0AA39DXE4</accession>